<evidence type="ECO:0000256" key="1">
    <source>
        <dbReference type="ARBA" id="ARBA00004277"/>
    </source>
</evidence>
<dbReference type="InterPro" id="IPR014001">
    <property type="entry name" value="Helicase_ATP-bd"/>
</dbReference>
<dbReference type="InterPro" id="IPR008152">
    <property type="entry name" value="Clathrin_a/b/g-adaptin_app_Ig"/>
</dbReference>
<dbReference type="InterPro" id="IPR048333">
    <property type="entry name" value="HA2_WH"/>
</dbReference>
<comment type="subcellular location">
    <subcellularLocation>
        <location evidence="1">Membrane</location>
        <location evidence="1">Coated pit</location>
        <topology evidence="1">Peripheral membrane protein</topology>
        <orientation evidence="1">Cytoplasmic side</orientation>
    </subcellularLocation>
</comment>
<evidence type="ECO:0000256" key="7">
    <source>
        <dbReference type="ARBA" id="ARBA00022806"/>
    </source>
</evidence>
<dbReference type="InterPro" id="IPR014720">
    <property type="entry name" value="dsRBD_dom"/>
</dbReference>
<evidence type="ECO:0000256" key="12">
    <source>
        <dbReference type="ARBA" id="ARBA00023186"/>
    </source>
</evidence>
<evidence type="ECO:0000256" key="8">
    <source>
        <dbReference type="ARBA" id="ARBA00022840"/>
    </source>
</evidence>
<dbReference type="InterPro" id="IPR004640">
    <property type="entry name" value="HscB"/>
</dbReference>
<comment type="similarity">
    <text evidence="2">Belongs to the HscB family.</text>
</comment>
<protein>
    <submittedName>
        <fullName evidence="18">Uncharacterized protein</fullName>
    </submittedName>
</protein>
<feature type="region of interest" description="Disordered" evidence="14">
    <location>
        <begin position="290"/>
        <end position="403"/>
    </location>
</feature>
<dbReference type="PROSITE" id="PS50137">
    <property type="entry name" value="DS_RBD"/>
    <property type="match status" value="1"/>
</dbReference>
<evidence type="ECO:0000256" key="3">
    <source>
        <dbReference type="ARBA" id="ARBA00022448"/>
    </source>
</evidence>
<dbReference type="NCBIfam" id="TIGR00714">
    <property type="entry name" value="hscB"/>
    <property type="match status" value="1"/>
</dbReference>
<keyword evidence="12" id="KW-0143">Chaperone</keyword>
<evidence type="ECO:0000256" key="5">
    <source>
        <dbReference type="ARBA" id="ARBA00022741"/>
    </source>
</evidence>
<dbReference type="Gene3D" id="3.30.310.10">
    <property type="entry name" value="TATA-Binding Protein"/>
    <property type="match status" value="1"/>
</dbReference>
<dbReference type="Gene3D" id="1.25.10.10">
    <property type="entry name" value="Leucine-rich Repeat Variant"/>
    <property type="match status" value="1"/>
</dbReference>
<name>A0A1J8R798_9AGAM</name>
<feature type="compositionally biased region" description="Polar residues" evidence="14">
    <location>
        <begin position="357"/>
        <end position="376"/>
    </location>
</feature>
<dbReference type="PANTHER" id="PTHR22780">
    <property type="entry name" value="ADAPTIN, ALPHA/GAMMA/EPSILON"/>
    <property type="match status" value="1"/>
</dbReference>
<dbReference type="InterPro" id="IPR012295">
    <property type="entry name" value="TBP_dom_sf"/>
</dbReference>
<sequence>MFRPFLLRVSRDFTIPRVTHQPSSLLAPSSRCRARAISDQAGSKHSVVTSLTKTCPSCGVVLPTALPVCPSCNYIARIHDSISYHDLLGLPYEPNPFVVDGIILKRRFLGAQRISHPDAWATKGEQSQRDVALHVSNAVNTAYKALSSPLHRIEYILQRNGFNTEETDQLEDLEFISEIMEVREEIETGDVERIRALEEDNNNKIREVHGVIEGSVAEKNWEDAKVAAVRLKYLHGIADAIKQRLDNLPLYSPILMRLAFALGYRRSLMPLDSFKRSSVAVSPLKRPYANQATASVPRHHAADVNYPRSPSPPQSSERRPAKAPKLSGDYSSVTPSMSASSRGTQRIPNVSPAFEMPSSSKNRGSLASRISGSVSQKDAPKRGKGRGKSKGKGKEHPSKLALPVFDGPLRDAAFIEHEHRKTLGQRPDIKPGLVDNPKSPVANFASHHLDKQPTYEAVEGIVSGTSERVSRVTVALDTTPPVLGIGDHRVRRDAERLAALSALYQLHDTGLLDTPKPSTSSSSATPQVIELGDGSVVNYERARNFMDYYCRRYGFGKPDIELEEQRQLRGKSAWEAVMTVGDRRIGMGSGATKKTAQVQCYLDVVQYLHQCDSDLWNTFVEASKTGKDLGLAPKVYFQISPKLEDEIHELCRDVKKSTLYRNRPTIGSGLMGSDAPRSQTVLTSAPRPSYARRFPRDFLTRRSEQLKERRQAYLTDPAMEKMRNTRAALPIYTRSEELVSHIRENDVTICMAATGSGKTTQIPQLILDDYIDMGDGARCNLICTQPRRLAALSVADRVAKERGEVVGAGSIGYSVRFDSKLPEEHGSVTFCTTGVLLKKLQSAMAEGGLSAAKMDEVTHIVVDEVHERDVDTDLLLVVLKRLMEDRKARNIPLKVILMSATIDPRLFQEYFPDERGAPAKVIEIPGRTFPVSKHFMEDFIPALKNHRALNWVFQDDLVSKYIAREATYVQSCERSMAVTLPGDSRVLSGADEDLDLPSPLVAASISYVLQQSDSGHVLVFLPGWDEISAVQKILLGGSMDINFNDPSKYSIHLLHSTIPLAEQQVIFEPPPEGVRRIILATNIAETSITIPDVVYVVDAAKIKEQRYDPDRHMSSLVSAWVGSSNLNQRAGRAGRHRSGEYFGILSKARAANLHPHPTVEMKRVDLSNVVMHVKALSFPGMEVEEVLAAAIEPPEPDRVAAAMKSLQMVGALDQGKNLTSLGRVLLQLPVEVQMGRLVLYGSFFRCLDQALTLAAILTNRDPFVSPMHLKAQAAAAKNRWSPSGFRSDALTILNAYNAWSEMQSRGEYISANRFCGDNFLSKPTLLLITKIRGHLLQSLYQAGVINVSAGGNVAPTNSRSRELTVPPDLNVNGKSLPLLAALIAIASQPKYAVRTGEMTYRTQLDKATFIHPGSVNHRKHVIGNDQAMEKQLYAFAEKRQNLSVVGSNPQTYLITTTRLDPMTYMLFGAYEIQVTERGLECDGWLPIVGNVDVLDDVQRLKTLMESCMLRVFEGIVMARRKSNTSPTPQTSGREESEAECEDEDTLNKDFTLSSTEIKELDLMTTDIVRILNRYSDERIAHQSQSSSRSATPIASPAFSSARLPFEPRSGYSTPFGVGGQDNVIKSYKAFPMHYASYATQGSLDYRHQLETPACRCPVHSLECLPKMAANMRGLTQFIADIRGARVRELEEKRINKEMANIRKKFKDGNLDGYQKKKYVAKIIFTYILGYKVDVGHMEAVNLISSSKYSEKQIGYLAVTLLMHENSDFLRLVVNSIRKDLDENNEVSNCLALHAIANVGSSEMAEALSEDVHRLLISPTAPRISPTFVKKKAALTLLRLYRKHPTVIPAAEWALRLVSIMDDQDLGVVICVTSLIMALAQDHLDAYAVCYTKAVDRLHRLVIEHEYSPTYAYYKVPSPWLQVKLLRLLQYYPPSEDGTLRSVLHEVLQTIMNNSAEPSRNVQHNNAQHAVLFEAISLAIHLDASSPLVGTSALLLARFISSKETNVRYLGLDTMAHLAARADSLEPLKKHQGTIILSLRDKDISVRRRALDLLYSMCDTDNSELIVGELLRYLKVADYALREEMVLKIAILTEKYANSYKWYVDTVLQLISAAGDHVGDEVWYRVVQIVTNTEDLQEYAAKVVFEHLKSPSTHESLVKVGGYILGEYGHLIANDAGYSPLEQFQVLHSKSQFCVASTRSLLLSTYIKWVNVFPEIKPQLINIFERYRHVLDAELQQRACEFYALASRSDDDEVLQNVCEEMPPFPPRVSALIGRLNRKLGDTEDKRTWIHGGKEMNLERQAITRKTTLGLGPSANGTAAGTADAQDVVNSLAGLDLSGSGDQPDSSRMDSSVVAQPIAAGPSVDRWFNKLTYGTEGVLYEDVQIQIGIKSRYQGHIGQLAIYFGNKISAPLTSFTSTVHVNDSEALSATFAKIPPNMIAARTQSQQLLHVECKKAFSSFPILTVSFLAGAHQSISIRLPISVTKFIEGVKLGQADFFERWKVIGGPPREAQAVFPIALDSAGQLDLVRHRQVVSGNRLEVLEDVDPNPSNLVGAGVLHTSVDGKVGCLLRLEPNREAKLCRLTVRSTSEDVAAEVLRLIERVLRSDP</sequence>
<dbReference type="InterPro" id="IPR009028">
    <property type="entry name" value="Coatomer/calthrin_app_sub_C"/>
</dbReference>
<dbReference type="SUPFAM" id="SSF47144">
    <property type="entry name" value="HSC20 (HSCB), C-terminal oligomerisation domain"/>
    <property type="match status" value="1"/>
</dbReference>
<dbReference type="SMART" id="SM00487">
    <property type="entry name" value="DEXDc"/>
    <property type="match status" value="1"/>
</dbReference>
<dbReference type="Gene3D" id="2.60.40.1230">
    <property type="match status" value="1"/>
</dbReference>
<dbReference type="InterPro" id="IPR050840">
    <property type="entry name" value="Adaptor_Complx_Large_Subunit"/>
</dbReference>
<dbReference type="FunFam" id="1.25.10.10:FF:000020">
    <property type="entry name" value="AP-2 complex subunit alpha"/>
    <property type="match status" value="1"/>
</dbReference>
<dbReference type="InterPro" id="IPR027417">
    <property type="entry name" value="P-loop_NTPase"/>
</dbReference>
<dbReference type="OrthoDB" id="28053at2759"/>
<dbReference type="Pfam" id="PF07743">
    <property type="entry name" value="HSCB_C"/>
    <property type="match status" value="1"/>
</dbReference>
<dbReference type="InterPro" id="IPR013041">
    <property type="entry name" value="Clathrin_app_Ig-like_sf"/>
</dbReference>
<dbReference type="Pfam" id="PF02883">
    <property type="entry name" value="Alpha_adaptinC2"/>
    <property type="match status" value="1"/>
</dbReference>
<dbReference type="InterPro" id="IPR036869">
    <property type="entry name" value="J_dom_sf"/>
</dbReference>
<organism evidence="18 19">
    <name type="scientific">Rhizopogon vesiculosus</name>
    <dbReference type="NCBI Taxonomy" id="180088"/>
    <lineage>
        <taxon>Eukaryota</taxon>
        <taxon>Fungi</taxon>
        <taxon>Dikarya</taxon>
        <taxon>Basidiomycota</taxon>
        <taxon>Agaricomycotina</taxon>
        <taxon>Agaricomycetes</taxon>
        <taxon>Agaricomycetidae</taxon>
        <taxon>Boletales</taxon>
        <taxon>Suillineae</taxon>
        <taxon>Rhizopogonaceae</taxon>
        <taxon>Rhizopogon</taxon>
    </lineage>
</organism>
<feature type="compositionally biased region" description="Basic residues" evidence="14">
    <location>
        <begin position="382"/>
        <end position="391"/>
    </location>
</feature>
<dbReference type="SUPFAM" id="SSF55711">
    <property type="entry name" value="Subdomain of clathrin and coatomer appendage domain"/>
    <property type="match status" value="1"/>
</dbReference>
<evidence type="ECO:0000256" key="6">
    <source>
        <dbReference type="ARBA" id="ARBA00022801"/>
    </source>
</evidence>
<dbReference type="GO" id="GO:0044571">
    <property type="term" value="P:[2Fe-2S] cluster assembly"/>
    <property type="evidence" value="ECO:0007669"/>
    <property type="project" value="InterPro"/>
</dbReference>
<accession>A0A1J8R798</accession>
<keyword evidence="3" id="KW-0813">Transport</keyword>
<dbReference type="Gene3D" id="1.20.1280.20">
    <property type="entry name" value="HscB, C-terminal domain"/>
    <property type="match status" value="1"/>
</dbReference>
<evidence type="ECO:0000313" key="18">
    <source>
        <dbReference type="EMBL" id="OJA21513.1"/>
    </source>
</evidence>
<feature type="domain" description="DRBM" evidence="15">
    <location>
        <begin position="436"/>
        <end position="508"/>
    </location>
</feature>
<dbReference type="GO" id="GO:0051259">
    <property type="term" value="P:protein complex oligomerization"/>
    <property type="evidence" value="ECO:0007669"/>
    <property type="project" value="InterPro"/>
</dbReference>
<dbReference type="SUPFAM" id="SSF52540">
    <property type="entry name" value="P-loop containing nucleoside triphosphate hydrolases"/>
    <property type="match status" value="1"/>
</dbReference>
<dbReference type="InterPro" id="IPR011989">
    <property type="entry name" value="ARM-like"/>
</dbReference>
<evidence type="ECO:0000259" key="15">
    <source>
        <dbReference type="PROSITE" id="PS50137"/>
    </source>
</evidence>
<dbReference type="FunFam" id="1.20.120.1080:FF:000002">
    <property type="entry name" value="Putative ATP-dependent RNA helicase DHX36"/>
    <property type="match status" value="1"/>
</dbReference>
<dbReference type="GO" id="GO:0005524">
    <property type="term" value="F:ATP binding"/>
    <property type="evidence" value="ECO:0007669"/>
    <property type="project" value="UniProtKB-KW"/>
</dbReference>
<dbReference type="GO" id="GO:0016787">
    <property type="term" value="F:hydrolase activity"/>
    <property type="evidence" value="ECO:0007669"/>
    <property type="project" value="UniProtKB-KW"/>
</dbReference>
<dbReference type="Pfam" id="PF01602">
    <property type="entry name" value="Adaptin_N"/>
    <property type="match status" value="1"/>
</dbReference>
<evidence type="ECO:0000259" key="16">
    <source>
        <dbReference type="PROSITE" id="PS51192"/>
    </source>
</evidence>
<keyword evidence="9" id="KW-0653">Protein transport</keyword>
<feature type="region of interest" description="Disordered" evidence="14">
    <location>
        <begin position="1521"/>
        <end position="1547"/>
    </location>
</feature>
<dbReference type="InterPro" id="IPR007502">
    <property type="entry name" value="Helicase-assoc_dom"/>
</dbReference>
<dbReference type="Pfam" id="PF00271">
    <property type="entry name" value="Helicase_C"/>
    <property type="match status" value="1"/>
</dbReference>
<dbReference type="SUPFAM" id="SSF49348">
    <property type="entry name" value="Clathrin adaptor appendage domain"/>
    <property type="match status" value="1"/>
</dbReference>
<evidence type="ECO:0000313" key="19">
    <source>
        <dbReference type="Proteomes" id="UP000183567"/>
    </source>
</evidence>
<dbReference type="InterPro" id="IPR036386">
    <property type="entry name" value="HscB_C_sf"/>
</dbReference>
<dbReference type="Proteomes" id="UP000183567">
    <property type="component" value="Unassembled WGS sequence"/>
</dbReference>
<dbReference type="PROSITE" id="PS51192">
    <property type="entry name" value="HELICASE_ATP_BIND_1"/>
    <property type="match status" value="1"/>
</dbReference>
<dbReference type="GO" id="GO:0051087">
    <property type="term" value="F:protein-folding chaperone binding"/>
    <property type="evidence" value="ECO:0007669"/>
    <property type="project" value="InterPro"/>
</dbReference>
<dbReference type="Pfam" id="PF21010">
    <property type="entry name" value="HA2_C"/>
    <property type="match status" value="1"/>
</dbReference>
<dbReference type="GO" id="GO:0030122">
    <property type="term" value="C:AP-2 adaptor complex"/>
    <property type="evidence" value="ECO:0007669"/>
    <property type="project" value="UniProtKB-ARBA"/>
</dbReference>
<keyword evidence="13" id="KW-0694">RNA-binding</keyword>
<dbReference type="CDD" id="cd17917">
    <property type="entry name" value="DEXHc_RHA-like"/>
    <property type="match status" value="1"/>
</dbReference>
<keyword evidence="10" id="KW-0472">Membrane</keyword>
<dbReference type="SUPFAM" id="SSF48371">
    <property type="entry name" value="ARM repeat"/>
    <property type="match status" value="1"/>
</dbReference>
<evidence type="ECO:0000256" key="14">
    <source>
        <dbReference type="SAM" id="MobiDB-lite"/>
    </source>
</evidence>
<dbReference type="GO" id="GO:0001671">
    <property type="term" value="F:ATPase activator activity"/>
    <property type="evidence" value="ECO:0007669"/>
    <property type="project" value="InterPro"/>
</dbReference>
<comment type="caution">
    <text evidence="18">The sequence shown here is derived from an EMBL/GenBank/DDBJ whole genome shotgun (WGS) entry which is preliminary data.</text>
</comment>
<evidence type="ECO:0000256" key="13">
    <source>
        <dbReference type="PROSITE-ProRule" id="PRU00266"/>
    </source>
</evidence>
<dbReference type="InterPro" id="IPR016024">
    <property type="entry name" value="ARM-type_fold"/>
</dbReference>
<evidence type="ECO:0000256" key="4">
    <source>
        <dbReference type="ARBA" id="ARBA00022583"/>
    </source>
</evidence>
<evidence type="ECO:0000256" key="2">
    <source>
        <dbReference type="ARBA" id="ARBA00010476"/>
    </source>
</evidence>
<dbReference type="Pfam" id="PF00035">
    <property type="entry name" value="dsrm"/>
    <property type="match status" value="1"/>
</dbReference>
<dbReference type="InterPro" id="IPR003164">
    <property type="entry name" value="Clathrin_a-adaptin_app_sub_C"/>
</dbReference>
<evidence type="ECO:0000256" key="10">
    <source>
        <dbReference type="ARBA" id="ARBA00023136"/>
    </source>
</evidence>
<dbReference type="InterPro" id="IPR011545">
    <property type="entry name" value="DEAD/DEAH_box_helicase_dom"/>
</dbReference>
<keyword evidence="6" id="KW-0378">Hydrolase</keyword>
<dbReference type="STRING" id="180088.A0A1J8R798"/>
<dbReference type="Pfam" id="PF04408">
    <property type="entry name" value="WHD_HA2"/>
    <property type="match status" value="1"/>
</dbReference>
<dbReference type="SMART" id="SM00490">
    <property type="entry name" value="HELICc"/>
    <property type="match status" value="1"/>
</dbReference>
<feature type="compositionally biased region" description="Polar residues" evidence="14">
    <location>
        <begin position="329"/>
        <end position="348"/>
    </location>
</feature>
<dbReference type="InterPro" id="IPR001650">
    <property type="entry name" value="Helicase_C-like"/>
</dbReference>
<dbReference type="GO" id="GO:0006886">
    <property type="term" value="P:intracellular protein transport"/>
    <property type="evidence" value="ECO:0007669"/>
    <property type="project" value="InterPro"/>
</dbReference>
<feature type="domain" description="Helicase C-terminal" evidence="17">
    <location>
        <begin position="1000"/>
        <end position="1177"/>
    </location>
</feature>
<dbReference type="SMART" id="SM00847">
    <property type="entry name" value="HA2"/>
    <property type="match status" value="1"/>
</dbReference>
<keyword evidence="4" id="KW-0254">Endocytosis</keyword>
<dbReference type="InterPro" id="IPR009073">
    <property type="entry name" value="HscB_oligo_C"/>
</dbReference>
<dbReference type="Pfam" id="PF02296">
    <property type="entry name" value="Alpha_adaptin_C"/>
    <property type="match status" value="1"/>
</dbReference>
<dbReference type="PROSITE" id="PS51194">
    <property type="entry name" value="HELICASE_CTER"/>
    <property type="match status" value="1"/>
</dbReference>
<dbReference type="Gene3D" id="3.40.50.300">
    <property type="entry name" value="P-loop containing nucleotide triphosphate hydrolases"/>
    <property type="match status" value="2"/>
</dbReference>
<keyword evidence="8" id="KW-0067">ATP-binding</keyword>
<gene>
    <name evidence="18" type="ORF">AZE42_05117</name>
</gene>
<reference evidence="18 19" key="1">
    <citation type="submission" date="2016-03" db="EMBL/GenBank/DDBJ databases">
        <title>Comparative genomics of the ectomycorrhizal sister species Rhizopogon vinicolor and Rhizopogon vesiculosus (Basidiomycota: Boletales) reveals a divergence of the mating type B locus.</title>
        <authorList>
            <person name="Mujic A.B."/>
            <person name="Kuo A."/>
            <person name="Tritt A."/>
            <person name="Lipzen A."/>
            <person name="Chen C."/>
            <person name="Johnson J."/>
            <person name="Sharma A."/>
            <person name="Barry K."/>
            <person name="Grigoriev I.V."/>
            <person name="Spatafora J.W."/>
        </authorList>
    </citation>
    <scope>NUCLEOTIDE SEQUENCE [LARGE SCALE GENOMIC DNA]</scope>
    <source>
        <strain evidence="18 19">AM-OR11-056</strain>
    </source>
</reference>
<keyword evidence="5" id="KW-0547">Nucleotide-binding</keyword>
<dbReference type="SMART" id="SM00809">
    <property type="entry name" value="Alpha_adaptinC2"/>
    <property type="match status" value="1"/>
</dbReference>
<dbReference type="Gene3D" id="1.10.287.110">
    <property type="entry name" value="DnaJ domain"/>
    <property type="match status" value="1"/>
</dbReference>
<proteinExistence type="inferred from homology"/>
<dbReference type="GO" id="GO:0006897">
    <property type="term" value="P:endocytosis"/>
    <property type="evidence" value="ECO:0007669"/>
    <property type="project" value="UniProtKB-KW"/>
</dbReference>
<dbReference type="Pfam" id="PF00270">
    <property type="entry name" value="DEAD"/>
    <property type="match status" value="1"/>
</dbReference>
<evidence type="ECO:0000259" key="17">
    <source>
        <dbReference type="PROSITE" id="PS51194"/>
    </source>
</evidence>
<dbReference type="Gene3D" id="1.20.120.1080">
    <property type="match status" value="1"/>
</dbReference>
<evidence type="ECO:0000256" key="11">
    <source>
        <dbReference type="ARBA" id="ARBA00023176"/>
    </source>
</evidence>
<keyword evidence="11" id="KW-0168">Coated pit</keyword>
<evidence type="ECO:0000256" key="9">
    <source>
        <dbReference type="ARBA" id="ARBA00022927"/>
    </source>
</evidence>
<dbReference type="GO" id="GO:0004386">
    <property type="term" value="F:helicase activity"/>
    <property type="evidence" value="ECO:0007669"/>
    <property type="project" value="UniProtKB-KW"/>
</dbReference>
<dbReference type="EMBL" id="LVVM01000097">
    <property type="protein sequence ID" value="OJA21513.1"/>
    <property type="molecule type" value="Genomic_DNA"/>
</dbReference>
<dbReference type="CDD" id="cd18791">
    <property type="entry name" value="SF2_C_RHA"/>
    <property type="match status" value="1"/>
</dbReference>
<dbReference type="SUPFAM" id="SSF46565">
    <property type="entry name" value="Chaperone J-domain"/>
    <property type="match status" value="1"/>
</dbReference>
<feature type="domain" description="Helicase ATP-binding" evidence="16">
    <location>
        <begin position="739"/>
        <end position="920"/>
    </location>
</feature>
<keyword evidence="7" id="KW-0347">Helicase</keyword>
<keyword evidence="19" id="KW-1185">Reference proteome</keyword>
<dbReference type="GO" id="GO:0003723">
    <property type="term" value="F:RNA binding"/>
    <property type="evidence" value="ECO:0007669"/>
    <property type="project" value="UniProtKB-UniRule"/>
</dbReference>
<dbReference type="InterPro" id="IPR002553">
    <property type="entry name" value="Clathrin/coatomer_adapt-like_N"/>
</dbReference>